<sequence>MSSSATADINPHTPPPQSPNLACSAPTQSRPISPPLTITPSPPPASSSLSALTSDSARDIVRLFRQHGNARAENDIVRDDVERAVLTEALEYLRAYEPETWHNVQERTRWEYNAATKQLRFRMVSAFHENICESIERKIRKYMRDAIRNSPLPPEDRERALHCFTTDICSTGSADVQHGYSEGTVLSAGGKDSPDKSWTFGNAKTAVFVLEFAWSEQLRHLKEKSERYVLDTTTDVRTVLGISSDYSAVEKTTAPPTKVLRYRRYFRDGEYGLAKWGPKDISRDWVFTLRLSDFVPWNVSAKYPHFQTWSDAVGNVTFPSRLFRDVINQANKFRNPPLPGSAVDDLFATAVLGKHEREDSEPTSSPSEQTDSLPLPASADQSFGSTTSASEYSPDRTSVVVGATPADPPRPGLPSRLTRSKRTKIVDTG</sequence>
<gene>
    <name evidence="2" type="ORF">CBER1_11945</name>
</gene>
<evidence type="ECO:0000256" key="1">
    <source>
        <dbReference type="SAM" id="MobiDB-lite"/>
    </source>
</evidence>
<feature type="compositionally biased region" description="Polar residues" evidence="1">
    <location>
        <begin position="19"/>
        <end position="28"/>
    </location>
</feature>
<dbReference type="EMBL" id="PNEN01001549">
    <property type="protein sequence ID" value="PPJ53241.1"/>
    <property type="molecule type" value="Genomic_DNA"/>
</dbReference>
<dbReference type="OrthoDB" id="10284565at2759"/>
<feature type="region of interest" description="Disordered" evidence="1">
    <location>
        <begin position="355"/>
        <end position="429"/>
    </location>
</feature>
<protein>
    <submittedName>
        <fullName evidence="2">Uncharacterized protein</fullName>
    </submittedName>
</protein>
<keyword evidence="3" id="KW-1185">Reference proteome</keyword>
<dbReference type="Proteomes" id="UP000237631">
    <property type="component" value="Unassembled WGS sequence"/>
</dbReference>
<feature type="compositionally biased region" description="Polar residues" evidence="1">
    <location>
        <begin position="362"/>
        <end position="372"/>
    </location>
</feature>
<proteinExistence type="predicted"/>
<comment type="caution">
    <text evidence="2">The sequence shown here is derived from an EMBL/GenBank/DDBJ whole genome shotgun (WGS) entry which is preliminary data.</text>
</comment>
<feature type="compositionally biased region" description="Polar residues" evidence="1">
    <location>
        <begin position="379"/>
        <end position="391"/>
    </location>
</feature>
<dbReference type="STRING" id="357750.A0A2S6C0J3"/>
<evidence type="ECO:0000313" key="2">
    <source>
        <dbReference type="EMBL" id="PPJ53241.1"/>
    </source>
</evidence>
<reference evidence="3" key="1">
    <citation type="journal article" date="2017" name="bioRxiv">
        <title>Conservation of a gene cluster reveals novel cercosporin biosynthetic mechanisms and extends production to the genus Colletotrichum.</title>
        <authorList>
            <person name="de Jonge R."/>
            <person name="Ebert M.K."/>
            <person name="Huitt-Roehl C.R."/>
            <person name="Pal P."/>
            <person name="Suttle J.C."/>
            <person name="Spanner R.E."/>
            <person name="Neubauer J.D."/>
            <person name="Jurick W.M.II."/>
            <person name="Stott K.A."/>
            <person name="Secor G.A."/>
            <person name="Thomma B.P.H.J."/>
            <person name="Van de Peer Y."/>
            <person name="Townsend C.A."/>
            <person name="Bolton M.D."/>
        </authorList>
    </citation>
    <scope>NUCLEOTIDE SEQUENCE [LARGE SCALE GENOMIC DNA]</scope>
    <source>
        <strain evidence="3">CBS538.71</strain>
    </source>
</reference>
<feature type="compositionally biased region" description="Low complexity" evidence="1">
    <location>
        <begin position="29"/>
        <end position="39"/>
    </location>
</feature>
<organism evidence="2 3">
    <name type="scientific">Cercospora berteroae</name>
    <dbReference type="NCBI Taxonomy" id="357750"/>
    <lineage>
        <taxon>Eukaryota</taxon>
        <taxon>Fungi</taxon>
        <taxon>Dikarya</taxon>
        <taxon>Ascomycota</taxon>
        <taxon>Pezizomycotina</taxon>
        <taxon>Dothideomycetes</taxon>
        <taxon>Dothideomycetidae</taxon>
        <taxon>Mycosphaerellales</taxon>
        <taxon>Mycosphaerellaceae</taxon>
        <taxon>Cercospora</taxon>
    </lineage>
</organism>
<name>A0A2S6C0J3_9PEZI</name>
<accession>A0A2S6C0J3</accession>
<dbReference type="AlphaFoldDB" id="A0A2S6C0J3"/>
<feature type="region of interest" description="Disordered" evidence="1">
    <location>
        <begin position="1"/>
        <end position="52"/>
    </location>
</feature>
<evidence type="ECO:0000313" key="3">
    <source>
        <dbReference type="Proteomes" id="UP000237631"/>
    </source>
</evidence>